<organism evidence="1 2">
    <name type="scientific">Massilia glaciei</name>
    <dbReference type="NCBI Taxonomy" id="1524097"/>
    <lineage>
        <taxon>Bacteria</taxon>
        <taxon>Pseudomonadati</taxon>
        <taxon>Pseudomonadota</taxon>
        <taxon>Betaproteobacteria</taxon>
        <taxon>Burkholderiales</taxon>
        <taxon>Oxalobacteraceae</taxon>
        <taxon>Telluria group</taxon>
        <taxon>Massilia</taxon>
    </lineage>
</organism>
<dbReference type="Pfam" id="PF13689">
    <property type="entry name" value="DUF4154"/>
    <property type="match status" value="1"/>
</dbReference>
<dbReference type="Proteomes" id="UP000241421">
    <property type="component" value="Unassembled WGS sequence"/>
</dbReference>
<proteinExistence type="predicted"/>
<dbReference type="OrthoDB" id="8527941at2"/>
<evidence type="ECO:0000313" key="1">
    <source>
        <dbReference type="EMBL" id="PWF41456.1"/>
    </source>
</evidence>
<comment type="caution">
    <text evidence="1">The sequence shown here is derived from an EMBL/GenBank/DDBJ whole genome shotgun (WGS) entry which is preliminary data.</text>
</comment>
<feature type="non-terminal residue" evidence="1">
    <location>
        <position position="1"/>
    </location>
</feature>
<reference evidence="1 2" key="1">
    <citation type="submission" date="2018-04" db="EMBL/GenBank/DDBJ databases">
        <title>Massilia violaceinigra sp. nov., a novel purple-pigmented bacterium isolated from Tianshan glacier, Xinjiang, China.</title>
        <authorList>
            <person name="Wang H."/>
        </authorList>
    </citation>
    <scope>NUCLEOTIDE SEQUENCE [LARGE SCALE GENOMIC DNA]</scope>
    <source>
        <strain evidence="1 2">B448-2</strain>
    </source>
</reference>
<dbReference type="AlphaFoldDB" id="A0A2U2HDY3"/>
<dbReference type="InterPro" id="IPR025293">
    <property type="entry name" value="YfiR/HmsC-like"/>
</dbReference>
<dbReference type="RefSeq" id="WP_106759985.1">
    <property type="nucleotide sequence ID" value="NZ_PXWF02000311.1"/>
</dbReference>
<keyword evidence="2" id="KW-1185">Reference proteome</keyword>
<dbReference type="EMBL" id="PXWF02000311">
    <property type="protein sequence ID" value="PWF41456.1"/>
    <property type="molecule type" value="Genomic_DNA"/>
</dbReference>
<protein>
    <submittedName>
        <fullName evidence="1">YfiR family protein</fullName>
    </submittedName>
</protein>
<name>A0A2U2HDY3_9BURK</name>
<gene>
    <name evidence="1" type="ORF">C7C56_024570</name>
</gene>
<sequence>LLGAGAPARAQPVPEDELKAAFVFNFAVFTAWPARALPAAAPIVVCASPDGALYGALGKLGGKMVNGHRVALLGTPPGAAGCHLLVLERGGRERWAGSPAALAAAHVLTVSEREPGAADGAVIGLWSEHARIGFDVDLGAARAAGLVLSSKLLRLARSVH</sequence>
<accession>A0A2U2HDY3</accession>
<evidence type="ECO:0000313" key="2">
    <source>
        <dbReference type="Proteomes" id="UP000241421"/>
    </source>
</evidence>